<dbReference type="AlphaFoldDB" id="A0A0H4QHC8"/>
<organism evidence="2 3">
    <name type="scientific">Companilactobacillus ginsenosidimutans</name>
    <dbReference type="NCBI Taxonomy" id="1007676"/>
    <lineage>
        <taxon>Bacteria</taxon>
        <taxon>Bacillati</taxon>
        <taxon>Bacillota</taxon>
        <taxon>Bacilli</taxon>
        <taxon>Lactobacillales</taxon>
        <taxon>Lactobacillaceae</taxon>
        <taxon>Companilactobacillus</taxon>
    </lineage>
</organism>
<keyword evidence="3" id="KW-1185">Reference proteome</keyword>
<evidence type="ECO:0000313" key="3">
    <source>
        <dbReference type="Proteomes" id="UP000036106"/>
    </source>
</evidence>
<evidence type="ECO:0000313" key="2">
    <source>
        <dbReference type="EMBL" id="AKP67819.1"/>
    </source>
</evidence>
<protein>
    <submittedName>
        <fullName evidence="2">Uncharacterized protein</fullName>
    </submittedName>
</protein>
<dbReference type="STRING" id="1007676.ABM34_09940"/>
<keyword evidence="1" id="KW-1133">Transmembrane helix</keyword>
<dbReference type="EMBL" id="CP012034">
    <property type="protein sequence ID" value="AKP67819.1"/>
    <property type="molecule type" value="Genomic_DNA"/>
</dbReference>
<dbReference type="Proteomes" id="UP000036106">
    <property type="component" value="Chromosome"/>
</dbReference>
<feature type="transmembrane region" description="Helical" evidence="1">
    <location>
        <begin position="20"/>
        <end position="36"/>
    </location>
</feature>
<dbReference type="RefSeq" id="WP_048705427.1">
    <property type="nucleotide sequence ID" value="NZ_CP012034.1"/>
</dbReference>
<evidence type="ECO:0000256" key="1">
    <source>
        <dbReference type="SAM" id="Phobius"/>
    </source>
</evidence>
<name>A0A0H4QHC8_9LACO</name>
<accession>A0A0H4QHC8</accession>
<proteinExistence type="predicted"/>
<gene>
    <name evidence="2" type="ORF">ABM34_09940</name>
</gene>
<reference evidence="3" key="1">
    <citation type="submission" date="2015-07" db="EMBL/GenBank/DDBJ databases">
        <title>Lactobacillus ginsenosidimutans/EMML 3141/ whole genome sequencing.</title>
        <authorList>
            <person name="Kim M.K."/>
            <person name="Im W.-T."/>
            <person name="Srinivasan S."/>
            <person name="Lee J.-J."/>
        </authorList>
    </citation>
    <scope>NUCLEOTIDE SEQUENCE [LARGE SCALE GENOMIC DNA]</scope>
    <source>
        <strain evidence="3">EMML 3041</strain>
    </source>
</reference>
<sequence>MDKQENKQQEKKSSGWGKAIWTIVIVLIFFGVKSYMSNSSNDQAAAPALPQGLSSTDEIMSYIGNHEKSNEQISLESAMAQMNQDKGSDVQEQLQNDPVIFVMKNKETGRYVFKYKNHYVYLIREITDFYSDGSYSYMYFVTGIKKDDDGKLYVKKLDAKKYDDSNAKETDGYSIDDYNNYYGMDEDD</sequence>
<dbReference type="KEGG" id="lgn:ABM34_09940"/>
<keyword evidence="1" id="KW-0472">Membrane</keyword>
<dbReference type="PATRIC" id="fig|1007676.4.peg.2012"/>
<dbReference type="OrthoDB" id="2295564at2"/>
<keyword evidence="1" id="KW-0812">Transmembrane</keyword>